<feature type="compositionally biased region" description="Gly residues" evidence="7">
    <location>
        <begin position="339"/>
        <end position="353"/>
    </location>
</feature>
<sequence>MNSPHGQEMRFGLLGPVEVLRGDELLELGPRQRRLLLVRLLIEDGRPVSQETLCRDLWPTDRPTGAASSVRAHISRLRAVLDPALQGRSAMLVSGPAGYALKVPDDARDTALFEESVSRARDALRNRRLPSAREEIEAALGLWRGEALAEAAEHDFAIRERTRLDGALHDAKELRAAILVQQGETELAIDVAGGLVLRAPLRETSWALLMRALYVAGRPVEALRQYERFRDMLATELGLDPSPRLRDLHTAILRHDVVALGAPRPSDKSGPRPSGTGGPHPSDTGASPWSGTGSTRPSGTGAPPSSGTGSTRPSGTGAPPWSGTGGTPWSGTGAQRPSGTGGTPSSGTGGPAGVGASLSTGTAGLAGPGFVTACVHPYPATTAATAPFVGRSEEMARLAVLLSAATAGRPQWAVVNGEQGAGKTRLVEELSAWAQAAGFTVARTRAGQALSGNRGIFQTCPTVQLLDALRQDGTDSAQDDVAQKDPLGTVVHELTLAPTLCVVDDLDQAPQGFHRLLKRLAKVLREAPVVFVCTLRNPDAPVSSMLLAELALIGATWLTLEPLTVDDVAELLEANGEDAPPETAAALHRRAEGHPFALAQLLGLPPDRRTGPAAQVPAAVRNILHARLVELSDPARTMLSYAAADGEWLDVGLLAAVQGMAPEPLLPLIDAAVRARILVWEPDPGAGGAGRYRLPELARDVVLSTQTPSSRQLRHAALARELAARDDTADTGGDTDTDAARLARHLHAAGPMAPAGRGN</sequence>
<dbReference type="InterPro" id="IPR011990">
    <property type="entry name" value="TPR-like_helical_dom_sf"/>
</dbReference>
<comment type="caution">
    <text evidence="9">The sequence shown here is derived from an EMBL/GenBank/DDBJ whole genome shotgun (WGS) entry which is preliminary data.</text>
</comment>
<proteinExistence type="inferred from homology"/>
<reference evidence="10" key="1">
    <citation type="journal article" date="2019" name="Int. J. Syst. Evol. Microbiol.">
        <title>The Global Catalogue of Microorganisms (GCM) 10K type strain sequencing project: providing services to taxonomists for standard genome sequencing and annotation.</title>
        <authorList>
            <consortium name="The Broad Institute Genomics Platform"/>
            <consortium name="The Broad Institute Genome Sequencing Center for Infectious Disease"/>
            <person name="Wu L."/>
            <person name="Ma J."/>
        </authorList>
    </citation>
    <scope>NUCLEOTIDE SEQUENCE [LARGE SCALE GENOMIC DNA]</scope>
    <source>
        <strain evidence="10">CGMCC 4.7177</strain>
    </source>
</reference>
<dbReference type="Pfam" id="PF13191">
    <property type="entry name" value="AAA_16"/>
    <property type="match status" value="1"/>
</dbReference>
<keyword evidence="4 6" id="KW-0238">DNA-binding</keyword>
<dbReference type="InterPro" id="IPR051677">
    <property type="entry name" value="AfsR-DnrI-RedD_regulator"/>
</dbReference>
<dbReference type="PANTHER" id="PTHR35807">
    <property type="entry name" value="TRANSCRIPTIONAL REGULATOR REDD-RELATED"/>
    <property type="match status" value="1"/>
</dbReference>
<dbReference type="Proteomes" id="UP001595839">
    <property type="component" value="Unassembled WGS sequence"/>
</dbReference>
<dbReference type="Pfam" id="PF03704">
    <property type="entry name" value="BTAD"/>
    <property type="match status" value="1"/>
</dbReference>
<keyword evidence="10" id="KW-1185">Reference proteome</keyword>
<dbReference type="PROSITE" id="PS51755">
    <property type="entry name" value="OMPR_PHOB"/>
    <property type="match status" value="1"/>
</dbReference>
<dbReference type="Gene3D" id="3.40.50.300">
    <property type="entry name" value="P-loop containing nucleotide triphosphate hydrolases"/>
    <property type="match status" value="1"/>
</dbReference>
<dbReference type="Pfam" id="PF00486">
    <property type="entry name" value="Trans_reg_C"/>
    <property type="match status" value="1"/>
</dbReference>
<feature type="compositionally biased region" description="Low complexity" evidence="7">
    <location>
        <begin position="290"/>
        <end position="322"/>
    </location>
</feature>
<feature type="domain" description="OmpR/PhoB-type" evidence="8">
    <location>
        <begin position="1"/>
        <end position="103"/>
    </location>
</feature>
<dbReference type="InterPro" id="IPR016032">
    <property type="entry name" value="Sig_transdc_resp-reg_C-effctor"/>
</dbReference>
<evidence type="ECO:0000313" key="10">
    <source>
        <dbReference type="Proteomes" id="UP001595839"/>
    </source>
</evidence>
<evidence type="ECO:0000256" key="2">
    <source>
        <dbReference type="ARBA" id="ARBA00023012"/>
    </source>
</evidence>
<gene>
    <name evidence="9" type="ORF">ACFPIH_17840</name>
</gene>
<protein>
    <submittedName>
        <fullName evidence="9">BTAD domain-containing putative transcriptional regulator</fullName>
    </submittedName>
</protein>
<dbReference type="SMART" id="SM00862">
    <property type="entry name" value="Trans_reg_C"/>
    <property type="match status" value="1"/>
</dbReference>
<dbReference type="RefSeq" id="WP_381170887.1">
    <property type="nucleotide sequence ID" value="NZ_JBHSFK010000010.1"/>
</dbReference>
<dbReference type="SUPFAM" id="SSF52540">
    <property type="entry name" value="P-loop containing nucleoside triphosphate hydrolases"/>
    <property type="match status" value="1"/>
</dbReference>
<dbReference type="CDD" id="cd15831">
    <property type="entry name" value="BTAD"/>
    <property type="match status" value="1"/>
</dbReference>
<evidence type="ECO:0000259" key="8">
    <source>
        <dbReference type="PROSITE" id="PS51755"/>
    </source>
</evidence>
<feature type="compositionally biased region" description="Low complexity" evidence="7">
    <location>
        <begin position="329"/>
        <end position="338"/>
    </location>
</feature>
<keyword evidence="3" id="KW-0805">Transcription regulation</keyword>
<accession>A0ABV9ANE8</accession>
<dbReference type="SUPFAM" id="SSF46894">
    <property type="entry name" value="C-terminal effector domain of the bipartite response regulators"/>
    <property type="match status" value="1"/>
</dbReference>
<keyword evidence="2" id="KW-0902">Two-component regulatory system</keyword>
<dbReference type="SUPFAM" id="SSF48452">
    <property type="entry name" value="TPR-like"/>
    <property type="match status" value="1"/>
</dbReference>
<evidence type="ECO:0000256" key="6">
    <source>
        <dbReference type="PROSITE-ProRule" id="PRU01091"/>
    </source>
</evidence>
<evidence type="ECO:0000256" key="5">
    <source>
        <dbReference type="ARBA" id="ARBA00023163"/>
    </source>
</evidence>
<dbReference type="InterPro" id="IPR027417">
    <property type="entry name" value="P-loop_NTPase"/>
</dbReference>
<dbReference type="InterPro" id="IPR041664">
    <property type="entry name" value="AAA_16"/>
</dbReference>
<dbReference type="PANTHER" id="PTHR35807:SF1">
    <property type="entry name" value="TRANSCRIPTIONAL REGULATOR REDD"/>
    <property type="match status" value="1"/>
</dbReference>
<evidence type="ECO:0000256" key="1">
    <source>
        <dbReference type="ARBA" id="ARBA00005820"/>
    </source>
</evidence>
<name>A0ABV9ANE8_9ACTN</name>
<evidence type="ECO:0000256" key="4">
    <source>
        <dbReference type="ARBA" id="ARBA00023125"/>
    </source>
</evidence>
<keyword evidence="5" id="KW-0804">Transcription</keyword>
<organism evidence="9 10">
    <name type="scientific">Streptomyces vulcanius</name>
    <dbReference type="NCBI Taxonomy" id="1441876"/>
    <lineage>
        <taxon>Bacteria</taxon>
        <taxon>Bacillati</taxon>
        <taxon>Actinomycetota</taxon>
        <taxon>Actinomycetes</taxon>
        <taxon>Kitasatosporales</taxon>
        <taxon>Streptomycetaceae</taxon>
        <taxon>Streptomyces</taxon>
    </lineage>
</organism>
<evidence type="ECO:0000256" key="3">
    <source>
        <dbReference type="ARBA" id="ARBA00023015"/>
    </source>
</evidence>
<dbReference type="Gene3D" id="1.25.40.10">
    <property type="entry name" value="Tetratricopeptide repeat domain"/>
    <property type="match status" value="1"/>
</dbReference>
<dbReference type="InterPro" id="IPR036388">
    <property type="entry name" value="WH-like_DNA-bd_sf"/>
</dbReference>
<comment type="similarity">
    <text evidence="1">Belongs to the AfsR/DnrI/RedD regulatory family.</text>
</comment>
<evidence type="ECO:0000256" key="7">
    <source>
        <dbReference type="SAM" id="MobiDB-lite"/>
    </source>
</evidence>
<dbReference type="SMART" id="SM01043">
    <property type="entry name" value="BTAD"/>
    <property type="match status" value="1"/>
</dbReference>
<evidence type="ECO:0000313" key="9">
    <source>
        <dbReference type="EMBL" id="MFC4501367.1"/>
    </source>
</evidence>
<feature type="DNA-binding region" description="OmpR/PhoB-type" evidence="6">
    <location>
        <begin position="1"/>
        <end position="103"/>
    </location>
</feature>
<feature type="region of interest" description="Disordered" evidence="7">
    <location>
        <begin position="259"/>
        <end position="355"/>
    </location>
</feature>
<dbReference type="Gene3D" id="1.10.10.10">
    <property type="entry name" value="Winged helix-like DNA-binding domain superfamily/Winged helix DNA-binding domain"/>
    <property type="match status" value="1"/>
</dbReference>
<dbReference type="InterPro" id="IPR005158">
    <property type="entry name" value="BTAD"/>
</dbReference>
<dbReference type="InterPro" id="IPR001867">
    <property type="entry name" value="OmpR/PhoB-type_DNA-bd"/>
</dbReference>
<dbReference type="EMBL" id="JBHSFK010000010">
    <property type="protein sequence ID" value="MFC4501367.1"/>
    <property type="molecule type" value="Genomic_DNA"/>
</dbReference>